<evidence type="ECO:0000313" key="3">
    <source>
        <dbReference type="EMBL" id="MFC4988316.1"/>
    </source>
</evidence>
<feature type="domain" description="TRAM" evidence="2">
    <location>
        <begin position="69"/>
        <end position="127"/>
    </location>
</feature>
<keyword evidence="4" id="KW-1185">Reference proteome</keyword>
<feature type="region of interest" description="Disordered" evidence="1">
    <location>
        <begin position="52"/>
        <end position="74"/>
    </location>
</feature>
<dbReference type="Gene3D" id="2.40.50.140">
    <property type="entry name" value="Nucleic acid-binding proteins"/>
    <property type="match status" value="1"/>
</dbReference>
<evidence type="ECO:0000313" key="4">
    <source>
        <dbReference type="Proteomes" id="UP001595925"/>
    </source>
</evidence>
<evidence type="ECO:0000259" key="2">
    <source>
        <dbReference type="PROSITE" id="PS50926"/>
    </source>
</evidence>
<evidence type="ECO:0000256" key="1">
    <source>
        <dbReference type="SAM" id="MobiDB-lite"/>
    </source>
</evidence>
<dbReference type="RefSeq" id="WP_114577353.1">
    <property type="nucleotide sequence ID" value="NZ_JAIVEF010000001.1"/>
</dbReference>
<dbReference type="PROSITE" id="PS50926">
    <property type="entry name" value="TRAM"/>
    <property type="match status" value="1"/>
</dbReference>
<dbReference type="Pfam" id="PF01938">
    <property type="entry name" value="TRAM"/>
    <property type="match status" value="1"/>
</dbReference>
<dbReference type="EMBL" id="JBHSJG010000036">
    <property type="protein sequence ID" value="MFC4988316.1"/>
    <property type="molecule type" value="Genomic_DNA"/>
</dbReference>
<dbReference type="Proteomes" id="UP001595925">
    <property type="component" value="Unassembled WGS sequence"/>
</dbReference>
<feature type="compositionally biased region" description="Basic and acidic residues" evidence="1">
    <location>
        <begin position="52"/>
        <end position="65"/>
    </location>
</feature>
<comment type="caution">
    <text evidence="3">The sequence shown here is derived from an EMBL/GenBank/DDBJ whole genome shotgun (WGS) entry which is preliminary data.</text>
</comment>
<sequence length="127" mass="13959">MEISEQLSCLYTAEIDAKGDSYVIEVPAHEIELGDVEPGKVYRVGLFTPERAESTVETAGDDRPRSGPPVETGEQRTVEIETIGDQGDGIARVERGYVVIVPEGEEGDRVEIEIEQVRENVAFARIV</sequence>
<name>A0ABD5QEY0_9EURY</name>
<accession>A0ABD5QEY0</accession>
<dbReference type="InterPro" id="IPR002792">
    <property type="entry name" value="TRAM_dom"/>
</dbReference>
<dbReference type="InterPro" id="IPR012340">
    <property type="entry name" value="NA-bd_OB-fold"/>
</dbReference>
<dbReference type="AlphaFoldDB" id="A0ABD5QEY0"/>
<organism evidence="3 4">
    <name type="scientific">Saliphagus infecundisoli</name>
    <dbReference type="NCBI Taxonomy" id="1849069"/>
    <lineage>
        <taxon>Archaea</taxon>
        <taxon>Methanobacteriati</taxon>
        <taxon>Methanobacteriota</taxon>
        <taxon>Stenosarchaea group</taxon>
        <taxon>Halobacteria</taxon>
        <taxon>Halobacteriales</taxon>
        <taxon>Natrialbaceae</taxon>
        <taxon>Saliphagus</taxon>
    </lineage>
</organism>
<dbReference type="SUPFAM" id="SSF50249">
    <property type="entry name" value="Nucleic acid-binding proteins"/>
    <property type="match status" value="1"/>
</dbReference>
<protein>
    <submittedName>
        <fullName evidence="3">TRAM domain-containing protein</fullName>
    </submittedName>
</protein>
<proteinExistence type="predicted"/>
<reference evidence="3 4" key="1">
    <citation type="journal article" date="2019" name="Int. J. Syst. Evol. Microbiol.">
        <title>The Global Catalogue of Microorganisms (GCM) 10K type strain sequencing project: providing services to taxonomists for standard genome sequencing and annotation.</title>
        <authorList>
            <consortium name="The Broad Institute Genomics Platform"/>
            <consortium name="The Broad Institute Genome Sequencing Center for Infectious Disease"/>
            <person name="Wu L."/>
            <person name="Ma J."/>
        </authorList>
    </citation>
    <scope>NUCLEOTIDE SEQUENCE [LARGE SCALE GENOMIC DNA]</scope>
    <source>
        <strain evidence="3 4">CGMCC 1.15824</strain>
    </source>
</reference>
<gene>
    <name evidence="3" type="ORF">ACFPFO_11215</name>
</gene>